<dbReference type="InterPro" id="IPR013766">
    <property type="entry name" value="Thioredoxin_domain"/>
</dbReference>
<dbReference type="PANTHER" id="PTHR42852:SF13">
    <property type="entry name" value="PROTEIN DIPZ"/>
    <property type="match status" value="1"/>
</dbReference>
<proteinExistence type="predicted"/>
<dbReference type="EMBL" id="JXLP01000003">
    <property type="protein sequence ID" value="KIL79193.1"/>
    <property type="molecule type" value="Genomic_DNA"/>
</dbReference>
<dbReference type="CDD" id="cd02966">
    <property type="entry name" value="TlpA_like_family"/>
    <property type="match status" value="1"/>
</dbReference>
<dbReference type="RefSeq" id="WP_041094923.1">
    <property type="nucleotide sequence ID" value="NZ_JARTHD010000001.1"/>
</dbReference>
<dbReference type="InterPro" id="IPR036249">
    <property type="entry name" value="Thioredoxin-like_sf"/>
</dbReference>
<sequence>MDKKWFGILLLILLAGIAAVNIIKDRKEITEIENPGIEVADQEAESSTAAGIGLGDLPPDFSLQTLDGKKVSLSDYRGKKVILNFWATWCPPCKAEMPHMQSFYEKEAEKSGAEILAVNLTSKDNGQATVADFVKQYDLTFPVLLDEEGAVGEKYQVSIIPTTYFLNTDGTVHQVVKGPMDEEMMRGLVDEME</sequence>
<dbReference type="Gene3D" id="3.40.30.10">
    <property type="entry name" value="Glutaredoxin"/>
    <property type="match status" value="1"/>
</dbReference>
<evidence type="ECO:0000256" key="1">
    <source>
        <dbReference type="ARBA" id="ARBA00023157"/>
    </source>
</evidence>
<dbReference type="InterPro" id="IPR017937">
    <property type="entry name" value="Thioredoxin_CS"/>
</dbReference>
<dbReference type="PANTHER" id="PTHR42852">
    <property type="entry name" value="THIOL:DISULFIDE INTERCHANGE PROTEIN DSBE"/>
    <property type="match status" value="1"/>
</dbReference>
<gene>
    <name evidence="3" type="ORF">SD77_3059</name>
</gene>
<evidence type="ECO:0000259" key="2">
    <source>
        <dbReference type="PROSITE" id="PS51352"/>
    </source>
</evidence>
<dbReference type="PROSITE" id="PS00194">
    <property type="entry name" value="THIOREDOXIN_1"/>
    <property type="match status" value="1"/>
</dbReference>
<keyword evidence="1" id="KW-1015">Disulfide bond</keyword>
<dbReference type="SUPFAM" id="SSF52833">
    <property type="entry name" value="Thioredoxin-like"/>
    <property type="match status" value="1"/>
</dbReference>
<reference evidence="3 4" key="1">
    <citation type="submission" date="2015-01" db="EMBL/GenBank/DDBJ databases">
        <title>Genome Assembly of Bacillus badius MTCC 1458.</title>
        <authorList>
            <person name="Verma A."/>
            <person name="Khatri I."/>
            <person name="Mual P."/>
            <person name="Subramanian S."/>
            <person name="Krishnamurthi S."/>
        </authorList>
    </citation>
    <scope>NUCLEOTIDE SEQUENCE [LARGE SCALE GENOMIC DNA]</scope>
    <source>
        <strain evidence="3 4">MTCC 1458</strain>
    </source>
</reference>
<dbReference type="InterPro" id="IPR000866">
    <property type="entry name" value="AhpC/TSA"/>
</dbReference>
<keyword evidence="4" id="KW-1185">Reference proteome</keyword>
<organism evidence="3 4">
    <name type="scientific">Bacillus badius</name>
    <dbReference type="NCBI Taxonomy" id="1455"/>
    <lineage>
        <taxon>Bacteria</taxon>
        <taxon>Bacillati</taxon>
        <taxon>Bacillota</taxon>
        <taxon>Bacilli</taxon>
        <taxon>Bacillales</taxon>
        <taxon>Bacillaceae</taxon>
        <taxon>Pseudobacillus</taxon>
    </lineage>
</organism>
<dbReference type="Proteomes" id="UP000031982">
    <property type="component" value="Unassembled WGS sequence"/>
</dbReference>
<protein>
    <submittedName>
        <fullName evidence="3">Thiol:disulfide oxidoreductase</fullName>
    </submittedName>
</protein>
<comment type="caution">
    <text evidence="3">The sequence shown here is derived from an EMBL/GenBank/DDBJ whole genome shotgun (WGS) entry which is preliminary data.</text>
</comment>
<dbReference type="PROSITE" id="PS51352">
    <property type="entry name" value="THIOREDOXIN_2"/>
    <property type="match status" value="1"/>
</dbReference>
<evidence type="ECO:0000313" key="3">
    <source>
        <dbReference type="EMBL" id="KIL79193.1"/>
    </source>
</evidence>
<dbReference type="Pfam" id="PF00578">
    <property type="entry name" value="AhpC-TSA"/>
    <property type="match status" value="1"/>
</dbReference>
<evidence type="ECO:0000313" key="4">
    <source>
        <dbReference type="Proteomes" id="UP000031982"/>
    </source>
</evidence>
<dbReference type="InterPro" id="IPR050553">
    <property type="entry name" value="Thioredoxin_ResA/DsbE_sf"/>
</dbReference>
<feature type="domain" description="Thioredoxin" evidence="2">
    <location>
        <begin position="52"/>
        <end position="193"/>
    </location>
</feature>
<accession>A0ABR5AWT5</accession>
<name>A0ABR5AWT5_BACBA</name>